<accession>A0A5B8MMS9</accession>
<name>A0A5B8MMS9_9CHLO</name>
<feature type="compositionally biased region" description="Basic residues" evidence="1">
    <location>
        <begin position="13"/>
        <end position="23"/>
    </location>
</feature>
<dbReference type="Proteomes" id="UP000316726">
    <property type="component" value="Chromosome 5"/>
</dbReference>
<reference evidence="2 3" key="1">
    <citation type="submission" date="2018-07" db="EMBL/GenBank/DDBJ databases">
        <title>The complete nuclear genome of the prasinophyte Chloropicon primus (CCMP1205).</title>
        <authorList>
            <person name="Pombert J.-F."/>
            <person name="Otis C."/>
            <person name="Turmel M."/>
            <person name="Lemieux C."/>
        </authorList>
    </citation>
    <scope>NUCLEOTIDE SEQUENCE [LARGE SCALE GENOMIC DNA]</scope>
    <source>
        <strain evidence="2 3">CCMP1205</strain>
    </source>
</reference>
<organism evidence="2 3">
    <name type="scientific">Chloropicon primus</name>
    <dbReference type="NCBI Taxonomy" id="1764295"/>
    <lineage>
        <taxon>Eukaryota</taxon>
        <taxon>Viridiplantae</taxon>
        <taxon>Chlorophyta</taxon>
        <taxon>Chloropicophyceae</taxon>
        <taxon>Chloropicales</taxon>
        <taxon>Chloropicaceae</taxon>
        <taxon>Chloropicon</taxon>
    </lineage>
</organism>
<feature type="region of interest" description="Disordered" evidence="1">
    <location>
        <begin position="1"/>
        <end position="42"/>
    </location>
</feature>
<proteinExistence type="predicted"/>
<protein>
    <submittedName>
        <fullName evidence="2">Uncharacterized protein</fullName>
    </submittedName>
</protein>
<dbReference type="AlphaFoldDB" id="A0A5B8MMS9"/>
<dbReference type="EMBL" id="CP031038">
    <property type="protein sequence ID" value="QDZ21354.1"/>
    <property type="molecule type" value="Genomic_DNA"/>
</dbReference>
<keyword evidence="3" id="KW-1185">Reference proteome</keyword>
<evidence type="ECO:0000313" key="3">
    <source>
        <dbReference type="Proteomes" id="UP000316726"/>
    </source>
</evidence>
<evidence type="ECO:0000313" key="2">
    <source>
        <dbReference type="EMBL" id="QDZ21354.1"/>
    </source>
</evidence>
<gene>
    <name evidence="2" type="ORF">A3770_05p38720</name>
</gene>
<evidence type="ECO:0000256" key="1">
    <source>
        <dbReference type="SAM" id="MobiDB-lite"/>
    </source>
</evidence>
<sequence length="160" mass="17843">METSYYSKSGAKGGRRSQAKTKAKAAEFSKAKKRPAKREGSGLVDRTYETFAADLETFLQTLESRLQASVGSHREDLRKFRKSTEERIQKSSDQVQNKLNGFLVGQASDKRRVTTKLKSKGKALQKKLSLTSGKASKLVERLTKKLEESESGEFTTTTTD</sequence>